<dbReference type="RefSeq" id="WP_059059928.1">
    <property type="nucleotide sequence ID" value="NZ_LN879502.1"/>
</dbReference>
<evidence type="ECO:0000259" key="2">
    <source>
        <dbReference type="PROSITE" id="PS51782"/>
    </source>
</evidence>
<keyword evidence="1" id="KW-0472">Membrane</keyword>
<keyword evidence="1" id="KW-0812">Transmembrane</keyword>
<dbReference type="InterPro" id="IPR036779">
    <property type="entry name" value="LysM_dom_sf"/>
</dbReference>
<dbReference type="EMBL" id="LN879502">
    <property type="protein sequence ID" value="CUI16001.1"/>
    <property type="molecule type" value="Genomic_DNA"/>
</dbReference>
<dbReference type="KEGG" id="pnl:PNK_0367"/>
<organism evidence="3 4">
    <name type="scientific">Candidatus Protochlamydia naegleriophila</name>
    <dbReference type="NCBI Taxonomy" id="389348"/>
    <lineage>
        <taxon>Bacteria</taxon>
        <taxon>Pseudomonadati</taxon>
        <taxon>Chlamydiota</taxon>
        <taxon>Chlamydiia</taxon>
        <taxon>Parachlamydiales</taxon>
        <taxon>Parachlamydiaceae</taxon>
        <taxon>Candidatus Protochlamydia</taxon>
    </lineage>
</organism>
<sequence length="485" mass="54728">MTPDSSIFLKKIRRLSQALMISGAFNIGVLGFLTYWIMRERPPTPYCDLKPAEDKHQQTPLADDRTSAEVIAQLYKLPYGHLVNCLERNRLVENGYAERDLALACLVSFHDFDLHRALPRNAQPHQQRVFTWQPNSSSESIVITVYPSLTNQQYEAIIHFAKTEQWPMTAQGLFRLLKKQKGDSPGDQALIETFMLTPEFWTVERLFSRQEQPVPKQAILGLLLEGDWNVLKQFVEQQRQRHDLSDARRQKFLLDSIQAGSKSAADLLLKSEWDFAVKKLTDQQAIQVLQLLTNKTDNSERFVKEMLTSPRSTNVWRQASALLYNYAGETVPREWNYEATLARFVPDKAVVKKETTPAEPSLPLLPVRSDVVASPKPVLAAIAKPIPKVVKEQPAPLISKVSAKERSKAAVVASAQIPPKAPNLHKATPLFSTEKVQPVERTYTVQEGDSLWKIAKQFGVAVDALKVRNQLQSDGIKPGVVLKIP</sequence>
<dbReference type="SUPFAM" id="SSF54106">
    <property type="entry name" value="LysM domain"/>
    <property type="match status" value="1"/>
</dbReference>
<feature type="domain" description="LysM" evidence="2">
    <location>
        <begin position="441"/>
        <end position="484"/>
    </location>
</feature>
<gene>
    <name evidence="3" type="ORF">PNK_0367</name>
</gene>
<reference evidence="4" key="1">
    <citation type="submission" date="2015-09" db="EMBL/GenBank/DDBJ databases">
        <authorList>
            <person name="Bertelli C."/>
        </authorList>
    </citation>
    <scope>NUCLEOTIDE SEQUENCE [LARGE SCALE GENOMIC DNA]</scope>
    <source>
        <strain evidence="4">KNic</strain>
    </source>
</reference>
<name>A0A0U5EPY2_9BACT</name>
<evidence type="ECO:0000313" key="4">
    <source>
        <dbReference type="Proteomes" id="UP000069902"/>
    </source>
</evidence>
<dbReference type="Pfam" id="PF01476">
    <property type="entry name" value="LysM"/>
    <property type="match status" value="1"/>
</dbReference>
<dbReference type="InParanoid" id="A0A0U5EPY2"/>
<proteinExistence type="predicted"/>
<dbReference type="STRING" id="389348.PNK_0367"/>
<accession>A0A0U5EPY2</accession>
<dbReference type="PROSITE" id="PS51782">
    <property type="entry name" value="LYSM"/>
    <property type="match status" value="1"/>
</dbReference>
<feature type="transmembrane region" description="Helical" evidence="1">
    <location>
        <begin position="18"/>
        <end position="38"/>
    </location>
</feature>
<dbReference type="PANTHER" id="PTHR33734:SF22">
    <property type="entry name" value="MEMBRANE-BOUND LYTIC MUREIN TRANSGLYCOSYLASE D"/>
    <property type="match status" value="1"/>
</dbReference>
<keyword evidence="4" id="KW-1185">Reference proteome</keyword>
<dbReference type="PATRIC" id="fig|389348.3.peg.412"/>
<dbReference type="Gene3D" id="3.10.350.10">
    <property type="entry name" value="LysM domain"/>
    <property type="match status" value="1"/>
</dbReference>
<protein>
    <submittedName>
        <fullName evidence="3">Conserved putative membrane protein</fullName>
    </submittedName>
</protein>
<evidence type="ECO:0000256" key="1">
    <source>
        <dbReference type="SAM" id="Phobius"/>
    </source>
</evidence>
<dbReference type="PANTHER" id="PTHR33734">
    <property type="entry name" value="LYSM DOMAIN-CONTAINING GPI-ANCHORED PROTEIN 2"/>
    <property type="match status" value="1"/>
</dbReference>
<dbReference type="AlphaFoldDB" id="A0A0U5EPY2"/>
<evidence type="ECO:0000313" key="3">
    <source>
        <dbReference type="EMBL" id="CUI16001.1"/>
    </source>
</evidence>
<dbReference type="CDD" id="cd00118">
    <property type="entry name" value="LysM"/>
    <property type="match status" value="1"/>
</dbReference>
<keyword evidence="1" id="KW-1133">Transmembrane helix</keyword>
<dbReference type="InterPro" id="IPR018392">
    <property type="entry name" value="LysM"/>
</dbReference>
<dbReference type="SMART" id="SM00257">
    <property type="entry name" value="LysM"/>
    <property type="match status" value="1"/>
</dbReference>
<dbReference type="Proteomes" id="UP000069902">
    <property type="component" value="Chromosome cPNK"/>
</dbReference>